<dbReference type="GO" id="GO:0004674">
    <property type="term" value="F:protein serine/threonine kinase activity"/>
    <property type="evidence" value="ECO:0007669"/>
    <property type="project" value="UniProtKB-KW"/>
</dbReference>
<sequence length="158" mass="17839">MMITLSLSFNQLLGPFPILSATSLSIVDVGNGCNKISPNLFEGNSGLSPYLKLKNNCVSVQPTKNGDLCSIWNYVGKIAYEHSVASMEDFDFRYCIRVGGYRSVYRAKLLCGKVVTLKKLHHLEVENPTFDKSFRNEIKFLIEIRHQNIVKPHGFCLH</sequence>
<evidence type="ECO:0000313" key="10">
    <source>
        <dbReference type="Proteomes" id="UP000593579"/>
    </source>
</evidence>
<evidence type="ECO:0000256" key="2">
    <source>
        <dbReference type="ARBA" id="ARBA00022527"/>
    </source>
</evidence>
<dbReference type="OrthoDB" id="989293at2759"/>
<dbReference type="EMBL" id="JABEZY010274110">
    <property type="protein sequence ID" value="MBA0756304.1"/>
    <property type="molecule type" value="Genomic_DNA"/>
</dbReference>
<organism evidence="9 10">
    <name type="scientific">Gossypium gossypioides</name>
    <name type="common">Mexican cotton</name>
    <name type="synonym">Selera gossypioides</name>
    <dbReference type="NCBI Taxonomy" id="34282"/>
    <lineage>
        <taxon>Eukaryota</taxon>
        <taxon>Viridiplantae</taxon>
        <taxon>Streptophyta</taxon>
        <taxon>Embryophyta</taxon>
        <taxon>Tracheophyta</taxon>
        <taxon>Spermatophyta</taxon>
        <taxon>Magnoliopsida</taxon>
        <taxon>eudicotyledons</taxon>
        <taxon>Gunneridae</taxon>
        <taxon>Pentapetalae</taxon>
        <taxon>rosids</taxon>
        <taxon>malvids</taxon>
        <taxon>Malvales</taxon>
        <taxon>Malvaceae</taxon>
        <taxon>Malvoideae</taxon>
        <taxon>Gossypium</taxon>
    </lineage>
</organism>
<evidence type="ECO:0000313" key="9">
    <source>
        <dbReference type="EMBL" id="MBA0756304.1"/>
    </source>
</evidence>
<dbReference type="PANTHER" id="PTHR48005">
    <property type="entry name" value="LEUCINE RICH REPEAT KINASE 2"/>
    <property type="match status" value="1"/>
</dbReference>
<evidence type="ECO:0000256" key="4">
    <source>
        <dbReference type="ARBA" id="ARBA00022741"/>
    </source>
</evidence>
<dbReference type="EC" id="2.7.11.1" evidence="1"/>
<reference evidence="9 10" key="1">
    <citation type="journal article" date="2019" name="Genome Biol. Evol.">
        <title>Insights into the evolution of the New World diploid cottons (Gossypium, subgenus Houzingenia) based on genome sequencing.</title>
        <authorList>
            <person name="Grover C.E."/>
            <person name="Arick M.A. 2nd"/>
            <person name="Thrash A."/>
            <person name="Conover J.L."/>
            <person name="Sanders W.S."/>
            <person name="Peterson D.G."/>
            <person name="Frelichowski J.E."/>
            <person name="Scheffler J.A."/>
            <person name="Scheffler B.E."/>
            <person name="Wendel J.F."/>
        </authorList>
    </citation>
    <scope>NUCLEOTIDE SEQUENCE [LARGE SCALE GENOMIC DNA]</scope>
    <source>
        <strain evidence="9">5</strain>
        <tissue evidence="9">Leaf</tissue>
    </source>
</reference>
<evidence type="ECO:0000256" key="6">
    <source>
        <dbReference type="ARBA" id="ARBA00022840"/>
    </source>
</evidence>
<dbReference type="GO" id="GO:0005524">
    <property type="term" value="F:ATP binding"/>
    <property type="evidence" value="ECO:0007669"/>
    <property type="project" value="UniProtKB-KW"/>
</dbReference>
<dbReference type="SUPFAM" id="SSF56112">
    <property type="entry name" value="Protein kinase-like (PK-like)"/>
    <property type="match status" value="1"/>
</dbReference>
<dbReference type="InterPro" id="IPR051420">
    <property type="entry name" value="Ser_Thr_Kinases_DiverseReg"/>
</dbReference>
<evidence type="ECO:0000256" key="3">
    <source>
        <dbReference type="ARBA" id="ARBA00022679"/>
    </source>
</evidence>
<dbReference type="PANTHER" id="PTHR48005:SF92">
    <property type="entry name" value="REPEAT RECEPTOR-LIKE PROTEIN KINASE FAMILY PROTEIN, PUTATIVE-RELATED"/>
    <property type="match status" value="1"/>
</dbReference>
<protein>
    <recommendedName>
        <fullName evidence="1">non-specific serine/threonine protein kinase</fullName>
        <ecNumber evidence="1">2.7.11.1</ecNumber>
    </recommendedName>
</protein>
<comment type="catalytic activity">
    <reaction evidence="8">
        <text>L-seryl-[protein] + ATP = O-phospho-L-seryl-[protein] + ADP + H(+)</text>
        <dbReference type="Rhea" id="RHEA:17989"/>
        <dbReference type="Rhea" id="RHEA-COMP:9863"/>
        <dbReference type="Rhea" id="RHEA-COMP:11604"/>
        <dbReference type="ChEBI" id="CHEBI:15378"/>
        <dbReference type="ChEBI" id="CHEBI:29999"/>
        <dbReference type="ChEBI" id="CHEBI:30616"/>
        <dbReference type="ChEBI" id="CHEBI:83421"/>
        <dbReference type="ChEBI" id="CHEBI:456216"/>
        <dbReference type="EC" id="2.7.11.1"/>
    </reaction>
</comment>
<keyword evidence="10" id="KW-1185">Reference proteome</keyword>
<keyword evidence="5" id="KW-0418">Kinase</keyword>
<keyword evidence="3" id="KW-0808">Transferase</keyword>
<keyword evidence="4" id="KW-0547">Nucleotide-binding</keyword>
<dbReference type="InterPro" id="IPR011009">
    <property type="entry name" value="Kinase-like_dom_sf"/>
</dbReference>
<keyword evidence="2" id="KW-0723">Serine/threonine-protein kinase</keyword>
<evidence type="ECO:0000256" key="5">
    <source>
        <dbReference type="ARBA" id="ARBA00022777"/>
    </source>
</evidence>
<dbReference type="Gene3D" id="3.30.200.20">
    <property type="entry name" value="Phosphorylase Kinase, domain 1"/>
    <property type="match status" value="1"/>
</dbReference>
<gene>
    <name evidence="9" type="ORF">Gogos_021011</name>
</gene>
<accession>A0A7J9D6V2</accession>
<evidence type="ECO:0000256" key="8">
    <source>
        <dbReference type="ARBA" id="ARBA00048679"/>
    </source>
</evidence>
<dbReference type="AlphaFoldDB" id="A0A7J9D6V2"/>
<name>A0A7J9D6V2_GOSGO</name>
<comment type="catalytic activity">
    <reaction evidence="7">
        <text>L-threonyl-[protein] + ATP = O-phospho-L-threonyl-[protein] + ADP + H(+)</text>
        <dbReference type="Rhea" id="RHEA:46608"/>
        <dbReference type="Rhea" id="RHEA-COMP:11060"/>
        <dbReference type="Rhea" id="RHEA-COMP:11605"/>
        <dbReference type="ChEBI" id="CHEBI:15378"/>
        <dbReference type="ChEBI" id="CHEBI:30013"/>
        <dbReference type="ChEBI" id="CHEBI:30616"/>
        <dbReference type="ChEBI" id="CHEBI:61977"/>
        <dbReference type="ChEBI" id="CHEBI:456216"/>
        <dbReference type="EC" id="2.7.11.1"/>
    </reaction>
</comment>
<comment type="caution">
    <text evidence="9">The sequence shown here is derived from an EMBL/GenBank/DDBJ whole genome shotgun (WGS) entry which is preliminary data.</text>
</comment>
<evidence type="ECO:0000256" key="1">
    <source>
        <dbReference type="ARBA" id="ARBA00012513"/>
    </source>
</evidence>
<proteinExistence type="predicted"/>
<dbReference type="Proteomes" id="UP000593579">
    <property type="component" value="Unassembled WGS sequence"/>
</dbReference>
<keyword evidence="6" id="KW-0067">ATP-binding</keyword>
<evidence type="ECO:0000256" key="7">
    <source>
        <dbReference type="ARBA" id="ARBA00047899"/>
    </source>
</evidence>